<dbReference type="InterPro" id="IPR036188">
    <property type="entry name" value="FAD/NAD-bd_sf"/>
</dbReference>
<dbReference type="SUPFAM" id="SSF51905">
    <property type="entry name" value="FAD/NAD(P)-binding domain"/>
    <property type="match status" value="2"/>
</dbReference>
<dbReference type="InterPro" id="IPR000960">
    <property type="entry name" value="Flavin_mOase"/>
</dbReference>
<dbReference type="GO" id="GO:0050661">
    <property type="term" value="F:NADP binding"/>
    <property type="evidence" value="ECO:0007669"/>
    <property type="project" value="InterPro"/>
</dbReference>
<gene>
    <name evidence="7" type="ORF">QBC38DRAFT_482948</name>
</gene>
<keyword evidence="4" id="KW-0521">NADP</keyword>
<protein>
    <submittedName>
        <fullName evidence="7">Thiol-specific monooxygenase</fullName>
    </submittedName>
</protein>
<dbReference type="PIRSF" id="PIRSF000332">
    <property type="entry name" value="FMO"/>
    <property type="match status" value="1"/>
</dbReference>
<reference evidence="7" key="1">
    <citation type="journal article" date="2023" name="Mol. Phylogenet. Evol.">
        <title>Genome-scale phylogeny and comparative genomics of the fungal order Sordariales.</title>
        <authorList>
            <person name="Hensen N."/>
            <person name="Bonometti L."/>
            <person name="Westerberg I."/>
            <person name="Brannstrom I.O."/>
            <person name="Guillou S."/>
            <person name="Cros-Aarteil S."/>
            <person name="Calhoun S."/>
            <person name="Haridas S."/>
            <person name="Kuo A."/>
            <person name="Mondo S."/>
            <person name="Pangilinan J."/>
            <person name="Riley R."/>
            <person name="LaButti K."/>
            <person name="Andreopoulos B."/>
            <person name="Lipzen A."/>
            <person name="Chen C."/>
            <person name="Yan M."/>
            <person name="Daum C."/>
            <person name="Ng V."/>
            <person name="Clum A."/>
            <person name="Steindorff A."/>
            <person name="Ohm R.A."/>
            <person name="Martin F."/>
            <person name="Silar P."/>
            <person name="Natvig D.O."/>
            <person name="Lalanne C."/>
            <person name="Gautier V."/>
            <person name="Ament-Velasquez S.L."/>
            <person name="Kruys A."/>
            <person name="Hutchinson M.I."/>
            <person name="Powell A.J."/>
            <person name="Barry K."/>
            <person name="Miller A.N."/>
            <person name="Grigoriev I.V."/>
            <person name="Debuchy R."/>
            <person name="Gladieux P."/>
            <person name="Hiltunen Thoren M."/>
            <person name="Johannesson H."/>
        </authorList>
    </citation>
    <scope>NUCLEOTIDE SEQUENCE</scope>
    <source>
        <strain evidence="7">CBS 990.96</strain>
    </source>
</reference>
<comment type="similarity">
    <text evidence="1">Belongs to the FMO family.</text>
</comment>
<sequence>MSPKFDIKNIAIIGAGPCGLAAAKYLLAQKIFPNIVVFEQQSQVGGVWNYSQETDSSTPHNVPQTNPDCPPDPPIISSENPPIFPSPMYETLHTNIPRALMPFTDSPFPTKKDLLIFPSRQDVQTYLINYSTPIRHLIQFSTQVQDIRLQTFNNGKDQWTIDSLSILTNKLTTSTFDAVVIATGHYSIPFIPSIPSISSFHKAHPDIITHSKYYRFPIPYKNKKVVIVGNAASGLDIASQISPLCKPPLLLSVRSATSPENLSWIQPTQELPQIASFLPESKAVQFQNGQIETNIDHIIFATGYLYSFPFLKSLFPSLITNGRRVHNLYDHLFHIDHPTLVFPGLPMKVVPLPLAQSQAAIFSRVWANLIPLPSKEEMKEWEQKEIQKRGESKYHVWERGDDSKYINEVYERISESKTEGKEPSFWSKELCWEREIQPKAKLKFELDGRKAKTLEELGFKYESEGEE</sequence>
<reference evidence="7" key="2">
    <citation type="submission" date="2023-05" db="EMBL/GenBank/DDBJ databases">
        <authorList>
            <consortium name="Lawrence Berkeley National Laboratory"/>
            <person name="Steindorff A."/>
            <person name="Hensen N."/>
            <person name="Bonometti L."/>
            <person name="Westerberg I."/>
            <person name="Brannstrom I.O."/>
            <person name="Guillou S."/>
            <person name="Cros-Aarteil S."/>
            <person name="Calhoun S."/>
            <person name="Haridas S."/>
            <person name="Kuo A."/>
            <person name="Mondo S."/>
            <person name="Pangilinan J."/>
            <person name="Riley R."/>
            <person name="Labutti K."/>
            <person name="Andreopoulos B."/>
            <person name="Lipzen A."/>
            <person name="Chen C."/>
            <person name="Yanf M."/>
            <person name="Daum C."/>
            <person name="Ng V."/>
            <person name="Clum A."/>
            <person name="Ohm R."/>
            <person name="Martin F."/>
            <person name="Silar P."/>
            <person name="Natvig D."/>
            <person name="Lalanne C."/>
            <person name="Gautier V."/>
            <person name="Ament-Velasquez S.L."/>
            <person name="Kruys A."/>
            <person name="Hutchinson M.I."/>
            <person name="Powell A.J."/>
            <person name="Barry K."/>
            <person name="Miller A.N."/>
            <person name="Grigoriev I.V."/>
            <person name="Debuchy R."/>
            <person name="Gladieux P."/>
            <person name="Thoren M.H."/>
            <person name="Johannesson H."/>
        </authorList>
    </citation>
    <scope>NUCLEOTIDE SEQUENCE</scope>
    <source>
        <strain evidence="7">CBS 990.96</strain>
    </source>
</reference>
<dbReference type="GO" id="GO:0050660">
    <property type="term" value="F:flavin adenine dinucleotide binding"/>
    <property type="evidence" value="ECO:0007669"/>
    <property type="project" value="InterPro"/>
</dbReference>
<evidence type="ECO:0000256" key="5">
    <source>
        <dbReference type="ARBA" id="ARBA00023002"/>
    </source>
</evidence>
<dbReference type="Proteomes" id="UP001301958">
    <property type="component" value="Unassembled WGS sequence"/>
</dbReference>
<keyword evidence="2" id="KW-0285">Flavoprotein</keyword>
<feature type="region of interest" description="Disordered" evidence="6">
    <location>
        <begin position="50"/>
        <end position="69"/>
    </location>
</feature>
<evidence type="ECO:0000313" key="8">
    <source>
        <dbReference type="Proteomes" id="UP001301958"/>
    </source>
</evidence>
<dbReference type="InterPro" id="IPR020946">
    <property type="entry name" value="Flavin_mOase-like"/>
</dbReference>
<keyword evidence="3" id="KW-0274">FAD</keyword>
<evidence type="ECO:0000256" key="3">
    <source>
        <dbReference type="ARBA" id="ARBA00022827"/>
    </source>
</evidence>
<comment type="caution">
    <text evidence="7">The sequence shown here is derived from an EMBL/GenBank/DDBJ whole genome shotgun (WGS) entry which is preliminary data.</text>
</comment>
<keyword evidence="5" id="KW-0560">Oxidoreductase</keyword>
<dbReference type="Pfam" id="PF13450">
    <property type="entry name" value="NAD_binding_8"/>
    <property type="match status" value="1"/>
</dbReference>
<dbReference type="InterPro" id="IPR050346">
    <property type="entry name" value="FMO-like"/>
</dbReference>
<dbReference type="AlphaFoldDB" id="A0AAN7BLI1"/>
<evidence type="ECO:0000256" key="6">
    <source>
        <dbReference type="SAM" id="MobiDB-lite"/>
    </source>
</evidence>
<dbReference type="Gene3D" id="3.50.50.60">
    <property type="entry name" value="FAD/NAD(P)-binding domain"/>
    <property type="match status" value="2"/>
</dbReference>
<dbReference type="EMBL" id="MU865366">
    <property type="protein sequence ID" value="KAK4225505.1"/>
    <property type="molecule type" value="Genomic_DNA"/>
</dbReference>
<dbReference type="PANTHER" id="PTHR23023">
    <property type="entry name" value="DIMETHYLANILINE MONOOXYGENASE"/>
    <property type="match status" value="1"/>
</dbReference>
<keyword evidence="7" id="KW-0503">Monooxygenase</keyword>
<name>A0AAN7BLI1_9PEZI</name>
<proteinExistence type="inferred from homology"/>
<accession>A0AAN7BLI1</accession>
<dbReference type="PRINTS" id="PR00370">
    <property type="entry name" value="FMOXYGENASE"/>
</dbReference>
<keyword evidence="8" id="KW-1185">Reference proteome</keyword>
<evidence type="ECO:0000256" key="1">
    <source>
        <dbReference type="ARBA" id="ARBA00009183"/>
    </source>
</evidence>
<evidence type="ECO:0000313" key="7">
    <source>
        <dbReference type="EMBL" id="KAK4225505.1"/>
    </source>
</evidence>
<feature type="compositionally biased region" description="Polar residues" evidence="6">
    <location>
        <begin position="50"/>
        <end position="66"/>
    </location>
</feature>
<evidence type="ECO:0000256" key="4">
    <source>
        <dbReference type="ARBA" id="ARBA00022857"/>
    </source>
</evidence>
<evidence type="ECO:0000256" key="2">
    <source>
        <dbReference type="ARBA" id="ARBA00022630"/>
    </source>
</evidence>
<organism evidence="7 8">
    <name type="scientific">Podospora fimiseda</name>
    <dbReference type="NCBI Taxonomy" id="252190"/>
    <lineage>
        <taxon>Eukaryota</taxon>
        <taxon>Fungi</taxon>
        <taxon>Dikarya</taxon>
        <taxon>Ascomycota</taxon>
        <taxon>Pezizomycotina</taxon>
        <taxon>Sordariomycetes</taxon>
        <taxon>Sordariomycetidae</taxon>
        <taxon>Sordariales</taxon>
        <taxon>Podosporaceae</taxon>
        <taxon>Podospora</taxon>
    </lineage>
</organism>
<dbReference type="Pfam" id="PF00743">
    <property type="entry name" value="FMO-like"/>
    <property type="match status" value="2"/>
</dbReference>
<dbReference type="GO" id="GO:0004499">
    <property type="term" value="F:N,N-dimethylaniline monooxygenase activity"/>
    <property type="evidence" value="ECO:0007669"/>
    <property type="project" value="InterPro"/>
</dbReference>